<evidence type="ECO:0000259" key="2">
    <source>
        <dbReference type="Pfam" id="PF13786"/>
    </source>
</evidence>
<keyword evidence="1" id="KW-0472">Membrane</keyword>
<keyword evidence="4" id="KW-1185">Reference proteome</keyword>
<feature type="transmembrane region" description="Helical" evidence="1">
    <location>
        <begin position="53"/>
        <end position="74"/>
    </location>
</feature>
<evidence type="ECO:0000313" key="3">
    <source>
        <dbReference type="EMBL" id="MFK0521740.1"/>
    </source>
</evidence>
<dbReference type="Gene3D" id="2.60.40.1630">
    <property type="entry name" value="bacillus anthracis domain"/>
    <property type="match status" value="1"/>
</dbReference>
<feature type="domain" description="DUF4179" evidence="2">
    <location>
        <begin position="51"/>
        <end position="135"/>
    </location>
</feature>
<organism evidence="3 4">
    <name type="scientific">Paenibacillus illinoisensis</name>
    <dbReference type="NCBI Taxonomy" id="59845"/>
    <lineage>
        <taxon>Bacteria</taxon>
        <taxon>Bacillati</taxon>
        <taxon>Bacillota</taxon>
        <taxon>Bacilli</taxon>
        <taxon>Bacillales</taxon>
        <taxon>Paenibacillaceae</taxon>
        <taxon>Paenibacillus</taxon>
    </lineage>
</organism>
<reference evidence="3 4" key="1">
    <citation type="submission" date="2024-11" db="EMBL/GenBank/DDBJ databases">
        <title>Identification and Characterization of a Novel Fosfomycin Bacillithiol Transferase FosB8 in Paenibacillus illinoisensis.</title>
        <authorList>
            <person name="Lu W."/>
        </authorList>
    </citation>
    <scope>NUCLEOTIDE SEQUENCE [LARGE SCALE GENOMIC DNA]</scope>
    <source>
        <strain evidence="3 4">WP77</strain>
    </source>
</reference>
<protein>
    <submittedName>
        <fullName evidence="3">DUF4179 domain-containing protein</fullName>
    </submittedName>
</protein>
<proteinExistence type="predicted"/>
<dbReference type="EMBL" id="JBIYSL010000001">
    <property type="protein sequence ID" value="MFK0521740.1"/>
    <property type="molecule type" value="Genomic_DNA"/>
</dbReference>
<dbReference type="InterPro" id="IPR025436">
    <property type="entry name" value="DUF4179"/>
</dbReference>
<keyword evidence="1" id="KW-0812">Transmembrane</keyword>
<accession>A0ABW8HQ02</accession>
<name>A0ABW8HQ02_9BACL</name>
<dbReference type="RefSeq" id="WP_402872185.1">
    <property type="nucleotide sequence ID" value="NZ_JBIYSL010000001.1"/>
</dbReference>
<dbReference type="Pfam" id="PF13786">
    <property type="entry name" value="DUF4179"/>
    <property type="match status" value="1"/>
</dbReference>
<gene>
    <name evidence="3" type="ORF">ACINKY_05960</name>
</gene>
<evidence type="ECO:0000256" key="1">
    <source>
        <dbReference type="SAM" id="Phobius"/>
    </source>
</evidence>
<comment type="caution">
    <text evidence="3">The sequence shown here is derived from an EMBL/GenBank/DDBJ whole genome shotgun (WGS) entry which is preliminary data.</text>
</comment>
<keyword evidence="1" id="KW-1133">Transmembrane helix</keyword>
<dbReference type="Proteomes" id="UP001618531">
    <property type="component" value="Unassembled WGS sequence"/>
</dbReference>
<sequence>MSYHDPLDHEIKQFLKPKSQDVVLPDTVQTAVENALSSLPEQRSKKNTRLNRWRWTAASIALLFALGAVMIYTVPTFAEMIRSLFAKDNPDIGLLRAQELGLVHNPHIIVKDKGYTLVIEEVVADPTRVTLALQLFDKKGEHDRHKLSLGEQNTITIKDAQGNNVGSMYDMGYTNDFYYMVEFFSEPLQTDKITIEGNINNLGNGGNQRTIEGNWNFSFDLDMKEANSKTRIEELSGTYTTPHGLIVNLKRITRMVQGVRFELETELDDAAMARSPGDLWEKQALSFHFENLENEEIHSVNPRKSGYMDSLMTSDYSIIEKGKMQWSYTFKYLPENEPYRFVLDGYSIAEEDGSKFSFKPAELSEPKSFMILKDRLDVIGTSLEKSQSGGETDELAVLFYGEVDNEIRNDAWKAYDSAGKQYNVSKRGSSRLENSLPDHWREGFISMGDRKMNSPFEYRIEGLGHIPEELSLVREVVDKRYKDPNWSVILNE</sequence>
<evidence type="ECO:0000313" key="4">
    <source>
        <dbReference type="Proteomes" id="UP001618531"/>
    </source>
</evidence>